<name>A2SIH6_METPP</name>
<protein>
    <submittedName>
        <fullName evidence="1">Uncharacterized protein</fullName>
    </submittedName>
</protein>
<reference evidence="1 2" key="1">
    <citation type="journal article" date="2007" name="J. Bacteriol.">
        <title>Whole-genome analysis of the methyl tert-butyl ether-degrading beta-proteobacterium Methylibium petroleiphilum PM1.</title>
        <authorList>
            <person name="Kane S.R."/>
            <person name="Chakicherla A.Y."/>
            <person name="Chain P.S.G."/>
            <person name="Schmidt R."/>
            <person name="Shin M.W."/>
            <person name="Legler T.C."/>
            <person name="Scow K.M."/>
            <person name="Larimer F.W."/>
            <person name="Lucas S.M."/>
            <person name="Richardson P.M."/>
            <person name="Hristova K.R."/>
        </authorList>
    </citation>
    <scope>NUCLEOTIDE SEQUENCE [LARGE SCALE GENOMIC DNA]</scope>
    <source>
        <strain evidence="2">ATCC BAA-1232 / LMG 22953 / PM1</strain>
    </source>
</reference>
<keyword evidence="2" id="KW-1185">Reference proteome</keyword>
<gene>
    <name evidence="1" type="ordered locus">Mpe_A2410</name>
</gene>
<organism evidence="1 2">
    <name type="scientific">Methylibium petroleiphilum (strain ATCC BAA-1232 / LMG 22953 / PM1)</name>
    <dbReference type="NCBI Taxonomy" id="420662"/>
    <lineage>
        <taxon>Bacteria</taxon>
        <taxon>Pseudomonadati</taxon>
        <taxon>Pseudomonadota</taxon>
        <taxon>Betaproteobacteria</taxon>
        <taxon>Burkholderiales</taxon>
        <taxon>Sphaerotilaceae</taxon>
        <taxon>Methylibium</taxon>
    </lineage>
</organism>
<evidence type="ECO:0000313" key="2">
    <source>
        <dbReference type="Proteomes" id="UP000000366"/>
    </source>
</evidence>
<dbReference type="Proteomes" id="UP000000366">
    <property type="component" value="Chromosome"/>
</dbReference>
<dbReference type="KEGG" id="mpt:Mpe_A2410"/>
<evidence type="ECO:0000313" key="1">
    <source>
        <dbReference type="EMBL" id="ABM95365.1"/>
    </source>
</evidence>
<dbReference type="AlphaFoldDB" id="A2SIH6"/>
<proteinExistence type="predicted"/>
<dbReference type="HOGENOM" id="CLU_2523749_0_0_4"/>
<sequence length="84" mass="9624">MCLHHPNTRKPAKQKISYLFQINRTASSQHLNSLLATSVLARTLGRSTVNKPNVLLSITDTLFEARKKSHQRLSRRITFRPKAE</sequence>
<dbReference type="EMBL" id="CP000555">
    <property type="protein sequence ID" value="ABM95365.1"/>
    <property type="molecule type" value="Genomic_DNA"/>
</dbReference>
<accession>A2SIH6</accession>